<sequence>MSSIHIEFRCI</sequence>
<name>A0A0K2UKC5_LEPSM</name>
<protein>
    <submittedName>
        <fullName evidence="1">Uncharacterized protein</fullName>
    </submittedName>
</protein>
<dbReference type="EMBL" id="HACA01020785">
    <property type="protein sequence ID" value="CDW38146.1"/>
    <property type="molecule type" value="Transcribed_RNA"/>
</dbReference>
<organism evidence="1">
    <name type="scientific">Lepeophtheirus salmonis</name>
    <name type="common">Salmon louse</name>
    <name type="synonym">Caligus salmonis</name>
    <dbReference type="NCBI Taxonomy" id="72036"/>
    <lineage>
        <taxon>Eukaryota</taxon>
        <taxon>Metazoa</taxon>
        <taxon>Ecdysozoa</taxon>
        <taxon>Arthropoda</taxon>
        <taxon>Crustacea</taxon>
        <taxon>Multicrustacea</taxon>
        <taxon>Hexanauplia</taxon>
        <taxon>Copepoda</taxon>
        <taxon>Siphonostomatoida</taxon>
        <taxon>Caligidae</taxon>
        <taxon>Lepeophtheirus</taxon>
    </lineage>
</organism>
<accession>A0A0K2UKC5</accession>
<evidence type="ECO:0000313" key="1">
    <source>
        <dbReference type="EMBL" id="CDW38146.1"/>
    </source>
</evidence>
<proteinExistence type="predicted"/>
<reference evidence="1" key="1">
    <citation type="submission" date="2014-05" db="EMBL/GenBank/DDBJ databases">
        <authorList>
            <person name="Chronopoulou M."/>
        </authorList>
    </citation>
    <scope>NUCLEOTIDE SEQUENCE</scope>
    <source>
        <tissue evidence="1">Whole organism</tissue>
    </source>
</reference>